<dbReference type="RefSeq" id="WP_145026625.1">
    <property type="nucleotide sequence ID" value="NZ_CP036271.1"/>
</dbReference>
<dbReference type="Gene3D" id="3.40.50.150">
    <property type="entry name" value="Vaccinia Virus protein VP39"/>
    <property type="match status" value="1"/>
</dbReference>
<dbReference type="InterPro" id="IPR006342">
    <property type="entry name" value="FkbM_mtfrase"/>
</dbReference>
<evidence type="ECO:0000313" key="3">
    <source>
        <dbReference type="Proteomes" id="UP000315700"/>
    </source>
</evidence>
<feature type="domain" description="Methyltransferase FkbM" evidence="1">
    <location>
        <begin position="84"/>
        <end position="234"/>
    </location>
</feature>
<protein>
    <recommendedName>
        <fullName evidence="1">Methyltransferase FkbM domain-containing protein</fullName>
    </recommendedName>
</protein>
<proteinExistence type="predicted"/>
<dbReference type="Proteomes" id="UP000315700">
    <property type="component" value="Chromosome"/>
</dbReference>
<dbReference type="AlphaFoldDB" id="A0A517S886"/>
<keyword evidence="3" id="KW-1185">Reference proteome</keyword>
<evidence type="ECO:0000313" key="2">
    <source>
        <dbReference type="EMBL" id="QDT52338.1"/>
    </source>
</evidence>
<name>A0A517S886_9PLAN</name>
<evidence type="ECO:0000259" key="1">
    <source>
        <dbReference type="Pfam" id="PF05050"/>
    </source>
</evidence>
<organism evidence="2 3">
    <name type="scientific">Caulifigura coniformis</name>
    <dbReference type="NCBI Taxonomy" id="2527983"/>
    <lineage>
        <taxon>Bacteria</taxon>
        <taxon>Pseudomonadati</taxon>
        <taxon>Planctomycetota</taxon>
        <taxon>Planctomycetia</taxon>
        <taxon>Planctomycetales</taxon>
        <taxon>Planctomycetaceae</taxon>
        <taxon>Caulifigura</taxon>
    </lineage>
</organism>
<dbReference type="KEGG" id="ccos:Pan44_03470"/>
<dbReference type="NCBIfam" id="TIGR01444">
    <property type="entry name" value="fkbM_fam"/>
    <property type="match status" value="1"/>
</dbReference>
<sequence>MPILRSLRNAIRGRTQRFVVRRRYGVDHPSVVTLPGSPHPIHIDPADSRAWKILVMAPLFGRLARNQTFWRQGCSRLTPSLALDIGLNFGECLFAADYDIRTELHAYEANPRLREYVTRSLAAHPARNQMRLHFGLVSDRPGPAATFYIDQRWSGGSSAIAGLKPEERDRYQPVQVPVLSVDSTLANSAANRPGGTLVFKIDVEGYEFRVLEGMQTTLSAPRWSLGLIEFDTALLKKAGESLEGYFAFLQERFEVYAFVRDCRAIRARTWNELRALFRKPEFHTDLLLASGEADEALVGFLNEWTTDNRARQIRRAA</sequence>
<dbReference type="SUPFAM" id="SSF53335">
    <property type="entry name" value="S-adenosyl-L-methionine-dependent methyltransferases"/>
    <property type="match status" value="1"/>
</dbReference>
<dbReference type="InParanoid" id="A0A517S886"/>
<dbReference type="OrthoDB" id="276857at2"/>
<dbReference type="InterPro" id="IPR029063">
    <property type="entry name" value="SAM-dependent_MTases_sf"/>
</dbReference>
<dbReference type="Pfam" id="PF05050">
    <property type="entry name" value="Methyltransf_21"/>
    <property type="match status" value="1"/>
</dbReference>
<reference evidence="2 3" key="1">
    <citation type="submission" date="2019-02" db="EMBL/GenBank/DDBJ databases">
        <title>Deep-cultivation of Planctomycetes and their phenomic and genomic characterization uncovers novel biology.</title>
        <authorList>
            <person name="Wiegand S."/>
            <person name="Jogler M."/>
            <person name="Boedeker C."/>
            <person name="Pinto D."/>
            <person name="Vollmers J."/>
            <person name="Rivas-Marin E."/>
            <person name="Kohn T."/>
            <person name="Peeters S.H."/>
            <person name="Heuer A."/>
            <person name="Rast P."/>
            <person name="Oberbeckmann S."/>
            <person name="Bunk B."/>
            <person name="Jeske O."/>
            <person name="Meyerdierks A."/>
            <person name="Storesund J.E."/>
            <person name="Kallscheuer N."/>
            <person name="Luecker S."/>
            <person name="Lage O.M."/>
            <person name="Pohl T."/>
            <person name="Merkel B.J."/>
            <person name="Hornburger P."/>
            <person name="Mueller R.-W."/>
            <person name="Bruemmer F."/>
            <person name="Labrenz M."/>
            <person name="Spormann A.M."/>
            <person name="Op den Camp H."/>
            <person name="Overmann J."/>
            <person name="Amann R."/>
            <person name="Jetten M.S.M."/>
            <person name="Mascher T."/>
            <person name="Medema M.H."/>
            <person name="Devos D.P."/>
            <person name="Kaster A.-K."/>
            <person name="Ovreas L."/>
            <person name="Rohde M."/>
            <person name="Galperin M.Y."/>
            <person name="Jogler C."/>
        </authorList>
    </citation>
    <scope>NUCLEOTIDE SEQUENCE [LARGE SCALE GENOMIC DNA]</scope>
    <source>
        <strain evidence="2 3">Pan44</strain>
    </source>
</reference>
<dbReference type="EMBL" id="CP036271">
    <property type="protein sequence ID" value="QDT52338.1"/>
    <property type="molecule type" value="Genomic_DNA"/>
</dbReference>
<gene>
    <name evidence="2" type="ORF">Pan44_03470</name>
</gene>
<accession>A0A517S886</accession>